<reference evidence="2" key="1">
    <citation type="journal article" date="2019" name="Int. J. Syst. Evol. Microbiol.">
        <title>The Global Catalogue of Microorganisms (GCM) 10K type strain sequencing project: providing services to taxonomists for standard genome sequencing and annotation.</title>
        <authorList>
            <consortium name="The Broad Institute Genomics Platform"/>
            <consortium name="The Broad Institute Genome Sequencing Center for Infectious Disease"/>
            <person name="Wu L."/>
            <person name="Ma J."/>
        </authorList>
    </citation>
    <scope>NUCLEOTIDE SEQUENCE [LARGE SCALE GENOMIC DNA]</scope>
    <source>
        <strain evidence="2">CGMCC 1.10363</strain>
    </source>
</reference>
<sequence length="113" mass="12311">MTGQPTATITVTGYPLPEPVIIPAVQPDETIQGDGYLLTPAQTRQLLDVWKDAPGEPDVVREWIYSEAGLFVTALHLDEEITLSIWEAAIGSDGADLYSTTAMPFDFNVEETS</sequence>
<dbReference type="RefSeq" id="WP_390231549.1">
    <property type="nucleotide sequence ID" value="NZ_JBHSCN010000017.1"/>
</dbReference>
<keyword evidence="2" id="KW-1185">Reference proteome</keyword>
<organism evidence="1 2">
    <name type="scientific">Gryllotalpicola reticulitermitis</name>
    <dbReference type="NCBI Taxonomy" id="1184153"/>
    <lineage>
        <taxon>Bacteria</taxon>
        <taxon>Bacillati</taxon>
        <taxon>Actinomycetota</taxon>
        <taxon>Actinomycetes</taxon>
        <taxon>Micrococcales</taxon>
        <taxon>Microbacteriaceae</taxon>
        <taxon>Gryllotalpicola</taxon>
    </lineage>
</organism>
<evidence type="ECO:0008006" key="3">
    <source>
        <dbReference type="Google" id="ProtNLM"/>
    </source>
</evidence>
<evidence type="ECO:0000313" key="2">
    <source>
        <dbReference type="Proteomes" id="UP001595900"/>
    </source>
</evidence>
<name>A0ABV8Q9H5_9MICO</name>
<protein>
    <recommendedName>
        <fullName evidence="3">Minor tail protein</fullName>
    </recommendedName>
</protein>
<proteinExistence type="predicted"/>
<comment type="caution">
    <text evidence="1">The sequence shown here is derived from an EMBL/GenBank/DDBJ whole genome shotgun (WGS) entry which is preliminary data.</text>
</comment>
<evidence type="ECO:0000313" key="1">
    <source>
        <dbReference type="EMBL" id="MFC4244996.1"/>
    </source>
</evidence>
<accession>A0ABV8Q9H5</accession>
<dbReference type="Proteomes" id="UP001595900">
    <property type="component" value="Unassembled WGS sequence"/>
</dbReference>
<dbReference type="EMBL" id="JBHSCN010000017">
    <property type="protein sequence ID" value="MFC4244996.1"/>
    <property type="molecule type" value="Genomic_DNA"/>
</dbReference>
<gene>
    <name evidence="1" type="ORF">ACFOYW_16630</name>
</gene>